<reference evidence="1 2" key="1">
    <citation type="submission" date="2020-06" db="EMBL/GenBank/DDBJ databases">
        <authorList>
            <person name="Kang J."/>
        </authorList>
    </citation>
    <scope>NUCLEOTIDE SEQUENCE [LARGE SCALE GENOMIC DNA]</scope>
    <source>
        <strain evidence="1 2">DCY120</strain>
    </source>
</reference>
<dbReference type="Gene3D" id="3.40.50.300">
    <property type="entry name" value="P-loop containing nucleotide triphosphate hydrolases"/>
    <property type="match status" value="1"/>
</dbReference>
<keyword evidence="2" id="KW-1185">Reference proteome</keyword>
<dbReference type="Proteomes" id="UP000563523">
    <property type="component" value="Unassembled WGS sequence"/>
</dbReference>
<evidence type="ECO:0000313" key="2">
    <source>
        <dbReference type="Proteomes" id="UP000563523"/>
    </source>
</evidence>
<accession>A0A850R5S8</accession>
<dbReference type="AlphaFoldDB" id="A0A850R5S8"/>
<sequence length="212" mass="23929">MDLVKNEKQLYKERFSGSLFTFSTPIVGIIGTSSKQGKVSLQLEITRFLRKTGYDVGLMLTEPFAEIIGCEHYWHYGYNATRFSWQEHVIGANNAMKKLDDEKHDLIVAGSQSQVMSSNKKNIGFIPVETQSVLTGINADCYVLLFNRNDSMNLIIRTVRYIESYYNRPVLALVESRGTSELGDSLKNQASLPILGLSETGKIVKKILDFFD</sequence>
<organism evidence="1 2">
    <name type="scientific">Bombilactobacillus apium</name>
    <dbReference type="NCBI Taxonomy" id="2675299"/>
    <lineage>
        <taxon>Bacteria</taxon>
        <taxon>Bacillati</taxon>
        <taxon>Bacillota</taxon>
        <taxon>Bacilli</taxon>
        <taxon>Lactobacillales</taxon>
        <taxon>Lactobacillaceae</taxon>
        <taxon>Bombilactobacillus</taxon>
    </lineage>
</organism>
<name>A0A850R5S8_9LACO</name>
<dbReference type="EMBL" id="JABZEC010000001">
    <property type="protein sequence ID" value="NVY95895.1"/>
    <property type="molecule type" value="Genomic_DNA"/>
</dbReference>
<comment type="caution">
    <text evidence="1">The sequence shown here is derived from an EMBL/GenBank/DDBJ whole genome shotgun (WGS) entry which is preliminary data.</text>
</comment>
<evidence type="ECO:0000313" key="1">
    <source>
        <dbReference type="EMBL" id="NVY95895.1"/>
    </source>
</evidence>
<protein>
    <submittedName>
        <fullName evidence="1">DUF1611 domain-containing protein</fullName>
    </submittedName>
</protein>
<proteinExistence type="predicted"/>
<dbReference type="RefSeq" id="WP_176942057.1">
    <property type="nucleotide sequence ID" value="NZ_JABZEC010000001.1"/>
</dbReference>
<dbReference type="InterPro" id="IPR027417">
    <property type="entry name" value="P-loop_NTPase"/>
</dbReference>
<dbReference type="SUPFAM" id="SSF52540">
    <property type="entry name" value="P-loop containing nucleoside triphosphate hydrolases"/>
    <property type="match status" value="1"/>
</dbReference>
<gene>
    <name evidence="1" type="ORF">HU830_01600</name>
</gene>